<evidence type="ECO:0000313" key="4">
    <source>
        <dbReference type="Proteomes" id="UP001417504"/>
    </source>
</evidence>
<organism evidence="3 4">
    <name type="scientific">Stephania japonica</name>
    <dbReference type="NCBI Taxonomy" id="461633"/>
    <lineage>
        <taxon>Eukaryota</taxon>
        <taxon>Viridiplantae</taxon>
        <taxon>Streptophyta</taxon>
        <taxon>Embryophyta</taxon>
        <taxon>Tracheophyta</taxon>
        <taxon>Spermatophyta</taxon>
        <taxon>Magnoliopsida</taxon>
        <taxon>Ranunculales</taxon>
        <taxon>Menispermaceae</taxon>
        <taxon>Menispermoideae</taxon>
        <taxon>Cissampelideae</taxon>
        <taxon>Stephania</taxon>
    </lineage>
</organism>
<dbReference type="GO" id="GO:0000160">
    <property type="term" value="P:phosphorelay signal transduction system"/>
    <property type="evidence" value="ECO:0007669"/>
    <property type="project" value="InterPro"/>
</dbReference>
<comment type="caution">
    <text evidence="3">The sequence shown here is derived from an EMBL/GenBank/DDBJ whole genome shotgun (WGS) entry which is preliminary data.</text>
</comment>
<protein>
    <recommendedName>
        <fullName evidence="2">Response regulatory domain-containing protein</fullName>
    </recommendedName>
</protein>
<dbReference type="PANTHER" id="PTHR43228:SF1">
    <property type="entry name" value="TWO-COMPONENT RESPONSE REGULATOR ARR22"/>
    <property type="match status" value="1"/>
</dbReference>
<evidence type="ECO:0000259" key="2">
    <source>
        <dbReference type="PROSITE" id="PS50110"/>
    </source>
</evidence>
<dbReference type="SUPFAM" id="SSF52172">
    <property type="entry name" value="CheY-like"/>
    <property type="match status" value="1"/>
</dbReference>
<dbReference type="EMBL" id="JBBNAE010000007">
    <property type="protein sequence ID" value="KAK9109593.1"/>
    <property type="molecule type" value="Genomic_DNA"/>
</dbReference>
<feature type="modified residue" description="4-aspartylphosphate" evidence="1">
    <location>
        <position position="71"/>
    </location>
</feature>
<evidence type="ECO:0000256" key="1">
    <source>
        <dbReference type="PROSITE-ProRule" id="PRU00169"/>
    </source>
</evidence>
<sequence length="142" mass="16082">MVMADNNNFDITSVQLKNRLTVLIVEYSRMLRYYYKTVLTAIGANCIELENGLEALDLCRSGAKFDLIIMDMDMDMVHLEGILTTMMLRAMGVRDKILGLTSRSRELELQALMDLGLDYCVELPLTPAWLVSIVQEIDDNLG</sequence>
<dbReference type="PANTHER" id="PTHR43228">
    <property type="entry name" value="TWO-COMPONENT RESPONSE REGULATOR"/>
    <property type="match status" value="1"/>
</dbReference>
<dbReference type="PROSITE" id="PS50110">
    <property type="entry name" value="RESPONSE_REGULATORY"/>
    <property type="match status" value="1"/>
</dbReference>
<dbReference type="SMART" id="SM00448">
    <property type="entry name" value="REC"/>
    <property type="match status" value="1"/>
</dbReference>
<keyword evidence="1" id="KW-0597">Phosphoprotein</keyword>
<dbReference type="Pfam" id="PF00072">
    <property type="entry name" value="Response_reg"/>
    <property type="match status" value="1"/>
</dbReference>
<name>A0AAP0I6Q1_9MAGN</name>
<gene>
    <name evidence="3" type="ORF">Sjap_017653</name>
</gene>
<dbReference type="AlphaFoldDB" id="A0AAP0I6Q1"/>
<reference evidence="3 4" key="1">
    <citation type="submission" date="2024-01" db="EMBL/GenBank/DDBJ databases">
        <title>Genome assemblies of Stephania.</title>
        <authorList>
            <person name="Yang L."/>
        </authorList>
    </citation>
    <scope>NUCLEOTIDE SEQUENCE [LARGE SCALE GENOMIC DNA]</scope>
    <source>
        <strain evidence="3">QJT</strain>
        <tissue evidence="3">Leaf</tissue>
    </source>
</reference>
<evidence type="ECO:0000313" key="3">
    <source>
        <dbReference type="EMBL" id="KAK9109593.1"/>
    </source>
</evidence>
<dbReference type="Proteomes" id="UP001417504">
    <property type="component" value="Unassembled WGS sequence"/>
</dbReference>
<feature type="domain" description="Response regulatory" evidence="2">
    <location>
        <begin position="21"/>
        <end position="138"/>
    </location>
</feature>
<accession>A0AAP0I6Q1</accession>
<dbReference type="InterPro" id="IPR011006">
    <property type="entry name" value="CheY-like_superfamily"/>
</dbReference>
<keyword evidence="4" id="KW-1185">Reference proteome</keyword>
<dbReference type="Gene3D" id="3.40.50.2300">
    <property type="match status" value="1"/>
</dbReference>
<dbReference type="InterPro" id="IPR001789">
    <property type="entry name" value="Sig_transdc_resp-reg_receiver"/>
</dbReference>
<dbReference type="InterPro" id="IPR052048">
    <property type="entry name" value="ST_Response_Regulator"/>
</dbReference>
<proteinExistence type="predicted"/>